<evidence type="ECO:0000256" key="1">
    <source>
        <dbReference type="SAM" id="SignalP"/>
    </source>
</evidence>
<dbReference type="GeneID" id="28831117"/>
<name>A0A194WWL7_MOLSC</name>
<feature type="signal peptide" evidence="1">
    <location>
        <begin position="1"/>
        <end position="27"/>
    </location>
</feature>
<feature type="chain" id="PRO_5008267537" evidence="1">
    <location>
        <begin position="28"/>
        <end position="184"/>
    </location>
</feature>
<sequence length="184" mass="21225">MLIESSTSMKYTTTLLVVLILITTSICRPSLPSTSSLELALEPNTTVETRQTGRWQTWPSVNYEPSFGPPYCYKNNPEKANQCILTNRMPEGNPDWTEFYLYDHNCVPIGGNDNVPYRWLHYNFDSELPWVMGFKEVLGGYNMGWGFSNRWYDVQHFDQAPYCYNTGGSKELLPACQMYWGCSH</sequence>
<organism evidence="2 3">
    <name type="scientific">Mollisia scopiformis</name>
    <name type="common">Conifer needle endophyte fungus</name>
    <name type="synonym">Phialocephala scopiformis</name>
    <dbReference type="NCBI Taxonomy" id="149040"/>
    <lineage>
        <taxon>Eukaryota</taxon>
        <taxon>Fungi</taxon>
        <taxon>Dikarya</taxon>
        <taxon>Ascomycota</taxon>
        <taxon>Pezizomycotina</taxon>
        <taxon>Leotiomycetes</taxon>
        <taxon>Helotiales</taxon>
        <taxon>Mollisiaceae</taxon>
        <taxon>Mollisia</taxon>
    </lineage>
</organism>
<dbReference type="AlphaFoldDB" id="A0A194WWL7"/>
<dbReference type="InParanoid" id="A0A194WWL7"/>
<keyword evidence="1" id="KW-0732">Signal</keyword>
<gene>
    <name evidence="2" type="ORF">LY89DRAFT_756790</name>
</gene>
<dbReference type="RefSeq" id="XP_018066726.1">
    <property type="nucleotide sequence ID" value="XM_018221391.1"/>
</dbReference>
<proteinExistence type="predicted"/>
<protein>
    <submittedName>
        <fullName evidence="2">Uncharacterized protein</fullName>
    </submittedName>
</protein>
<accession>A0A194WWL7</accession>
<reference evidence="2 3" key="1">
    <citation type="submission" date="2015-10" db="EMBL/GenBank/DDBJ databases">
        <title>Full genome of DAOMC 229536 Phialocephala scopiformis, a fungal endophyte of spruce producing the potent anti-insectan compound rugulosin.</title>
        <authorList>
            <consortium name="DOE Joint Genome Institute"/>
            <person name="Walker A.K."/>
            <person name="Frasz S.L."/>
            <person name="Seifert K.A."/>
            <person name="Miller J.D."/>
            <person name="Mondo S.J."/>
            <person name="Labutti K."/>
            <person name="Lipzen A."/>
            <person name="Dockter R."/>
            <person name="Kennedy M."/>
            <person name="Grigoriev I.V."/>
            <person name="Spatafora J.W."/>
        </authorList>
    </citation>
    <scope>NUCLEOTIDE SEQUENCE [LARGE SCALE GENOMIC DNA]</scope>
    <source>
        <strain evidence="2 3">CBS 120377</strain>
    </source>
</reference>
<dbReference type="EMBL" id="KQ947424">
    <property type="protein sequence ID" value="KUJ12371.1"/>
    <property type="molecule type" value="Genomic_DNA"/>
</dbReference>
<evidence type="ECO:0000313" key="2">
    <source>
        <dbReference type="EMBL" id="KUJ12371.1"/>
    </source>
</evidence>
<evidence type="ECO:0000313" key="3">
    <source>
        <dbReference type="Proteomes" id="UP000070700"/>
    </source>
</evidence>
<dbReference type="KEGG" id="psco:LY89DRAFT_756790"/>
<keyword evidence="3" id="KW-1185">Reference proteome</keyword>
<dbReference type="Proteomes" id="UP000070700">
    <property type="component" value="Unassembled WGS sequence"/>
</dbReference>